<dbReference type="AlphaFoldDB" id="D2NPE6"/>
<dbReference type="eggNOG" id="COG4372">
    <property type="taxonomic scope" value="Bacteria"/>
</dbReference>
<evidence type="ECO:0000313" key="1">
    <source>
        <dbReference type="EMBL" id="BAI65514.1"/>
    </source>
</evidence>
<reference evidence="1 2" key="2">
    <citation type="journal article" date="2010" name="J Osaka Dent Univ">
        <title>Isolation and identification of Rothia mucilaginosa from persistent apical periodontitis lesions.</title>
        <authorList>
            <person name="Yamane K."/>
            <person name="Yoshida M."/>
            <person name="Fujihira T."/>
            <person name="Baba T."/>
            <person name="Tsuji N."/>
            <person name="Hayashi H."/>
            <person name="Sugimori C."/>
            <person name="Yamanaka T."/>
            <person name="Mashimo C."/>
            <person name="Nambu T."/>
            <person name="Kawai H."/>
            <person name="Fukushima H."/>
        </authorList>
    </citation>
    <scope>NUCLEOTIDE SEQUENCE [LARGE SCALE GENOMIC DNA]</scope>
    <source>
        <strain evidence="1 2">DY-18</strain>
    </source>
</reference>
<sequence>MHFSCRRGFFFYPARARQGGVLPYAGYKPAPEQEGHTAMNLNKLLTALRQRKNTPARTQQAGRHERYTHALEQFLDGHQPAVRLSGVYTLVNLADEWLTDASLSEQVRREEAQTIIDALTGCIRTLYPLAQNRQILEADEAPEGYEGDFTRDQEALREEQLVCRTVFMEFSRRLAAVSESSKAGHKKSQHSVPPISPMWADLRFDFGGAPIFYPLRQLHFQNADFASATFYGPADFASATFYGDTSFSAAQFTADASFQGANFNDWVGFSAAHFAGAAEFSGARFADAASFATVTFTGEADFSDAVFSAAADFAVATFKSDADFSRLNTAGIASFAAVTFDGKAVFTASTFHDEAHFAASVFNRPAVFSKSLFGGAARFAGVVTKQSAMFSNVRFASAADFSGASFTQYEDFGGARFDGDATFSRASFIALPRTRYEMDFPQHANFGNAAFAQDADFSKATFTAHVGFYKATFARAVSFNGASFEGAYFADATFGQKADFRQTSFAYVEPSFEALERRLQRARFSAQADPQDYLFEARPESPHGFSCGTAELLNRTFVLPAGAVLYDPDSWDEEKQEYTRISEPAQ</sequence>
<dbReference type="KEGG" id="rmu:RMDY18_16820"/>
<dbReference type="Gene3D" id="2.160.20.80">
    <property type="entry name" value="E3 ubiquitin-protein ligase SopA"/>
    <property type="match status" value="2"/>
</dbReference>
<reference evidence="1 2" key="3">
    <citation type="journal article" date="2010" name="Sequencing">
        <title>Complete Genome Sequence of Rothia mucilaginosa DY-18: A Clinical Isolate with Dense Meshwork-Like Structures from a Persistent Apical Periodontitis Lesion.</title>
        <authorList>
            <person name="Yamane K."/>
            <person name="Nambu T."/>
            <person name="Yamanaka T."/>
            <person name="Mashimo C."/>
            <person name="Sugimori C."/>
            <person name="Leung K.-P."/>
            <person name="Fukushima H."/>
        </authorList>
    </citation>
    <scope>NUCLEOTIDE SEQUENCE [LARGE SCALE GENOMIC DNA]</scope>
    <source>
        <strain evidence="1 2">DY-18</strain>
    </source>
</reference>
<dbReference type="Pfam" id="PF13576">
    <property type="entry name" value="Pentapeptide_3"/>
    <property type="match status" value="2"/>
</dbReference>
<gene>
    <name evidence="1" type="ordered locus">RMDY18_16820</name>
</gene>
<dbReference type="InterPro" id="IPR001646">
    <property type="entry name" value="5peptide_repeat"/>
</dbReference>
<proteinExistence type="predicted"/>
<reference evidence="2" key="1">
    <citation type="submission" date="2009-07" db="EMBL/GenBank/DDBJ databases">
        <title>Complete genome sequence of Rothia mucilaginosa DJ.</title>
        <authorList>
            <person name="Yamane K."/>
            <person name="Nambu T."/>
            <person name="Mashimo C."/>
            <person name="Sugimori C."/>
            <person name="Yamanaka T."/>
            <person name="Leung K."/>
            <person name="Fukushima H."/>
        </authorList>
    </citation>
    <scope>NUCLEOTIDE SEQUENCE [LARGE SCALE GENOMIC DNA]</scope>
    <source>
        <strain evidence="2">DY-18</strain>
    </source>
</reference>
<dbReference type="STRING" id="680646.RMDY18_16820"/>
<organism evidence="1 2">
    <name type="scientific">Rothia mucilaginosa (strain DY-18)</name>
    <name type="common">Stomatococcus mucilaginosus</name>
    <dbReference type="NCBI Taxonomy" id="680646"/>
    <lineage>
        <taxon>Bacteria</taxon>
        <taxon>Bacillati</taxon>
        <taxon>Actinomycetota</taxon>
        <taxon>Actinomycetes</taxon>
        <taxon>Micrococcales</taxon>
        <taxon>Micrococcaceae</taxon>
        <taxon>Rothia</taxon>
    </lineage>
</organism>
<name>D2NPE6_ROTMD</name>
<dbReference type="eggNOG" id="COG1357">
    <property type="taxonomic scope" value="Bacteria"/>
</dbReference>
<dbReference type="EMBL" id="AP011540">
    <property type="protein sequence ID" value="BAI65514.1"/>
    <property type="molecule type" value="Genomic_DNA"/>
</dbReference>
<keyword evidence="2" id="KW-1185">Reference proteome</keyword>
<accession>D2NPE6</accession>
<dbReference type="Proteomes" id="UP000001883">
    <property type="component" value="Chromosome"/>
</dbReference>
<evidence type="ECO:0000313" key="2">
    <source>
        <dbReference type="Proteomes" id="UP000001883"/>
    </source>
</evidence>
<protein>
    <submittedName>
        <fullName evidence="1">Uncharacterized low-complexity protein</fullName>
    </submittedName>
</protein>
<dbReference type="HOGENOM" id="CLU_025131_1_0_11"/>